<keyword evidence="5" id="KW-1133">Transmembrane helix</keyword>
<dbReference type="InterPro" id="IPR003369">
    <property type="entry name" value="TatA/B/E"/>
</dbReference>
<evidence type="ECO:0000256" key="7">
    <source>
        <dbReference type="ARBA" id="ARBA00023136"/>
    </source>
</evidence>
<dbReference type="EMBL" id="BAHD01000030">
    <property type="protein sequence ID" value="GAB96010.1"/>
    <property type="molecule type" value="Genomic_DNA"/>
</dbReference>
<protein>
    <submittedName>
        <fullName evidence="9">Sec-independent protein translocase protein TatB</fullName>
    </submittedName>
</protein>
<gene>
    <name evidence="9" type="primary">tatB</name>
    <name evidence="9" type="ORF">KILIM_030_00530</name>
</gene>
<evidence type="ECO:0000256" key="8">
    <source>
        <dbReference type="SAM" id="MobiDB-lite"/>
    </source>
</evidence>
<proteinExistence type="predicted"/>
<evidence type="ECO:0000256" key="5">
    <source>
        <dbReference type="ARBA" id="ARBA00022989"/>
    </source>
</evidence>
<feature type="compositionally biased region" description="Low complexity" evidence="8">
    <location>
        <begin position="105"/>
        <end position="116"/>
    </location>
</feature>
<evidence type="ECO:0000256" key="1">
    <source>
        <dbReference type="ARBA" id="ARBA00004167"/>
    </source>
</evidence>
<dbReference type="eggNOG" id="COG1826">
    <property type="taxonomic scope" value="Bacteria"/>
</dbReference>
<evidence type="ECO:0000256" key="4">
    <source>
        <dbReference type="ARBA" id="ARBA00022927"/>
    </source>
</evidence>
<dbReference type="Proteomes" id="UP000008366">
    <property type="component" value="Unassembled WGS sequence"/>
</dbReference>
<feature type="region of interest" description="Disordered" evidence="8">
    <location>
        <begin position="86"/>
        <end position="153"/>
    </location>
</feature>
<reference evidence="9 10" key="1">
    <citation type="submission" date="2012-08" db="EMBL/GenBank/DDBJ databases">
        <title>Whole genome shotgun sequence of Kineosphaera limosa NBRC 100340.</title>
        <authorList>
            <person name="Yoshida I."/>
            <person name="Isaki S."/>
            <person name="Hosoyama A."/>
            <person name="Tsuchikane K."/>
            <person name="Katsumata H."/>
            <person name="Ando Y."/>
            <person name="Ohji S."/>
            <person name="Hamada M."/>
            <person name="Tamura T."/>
            <person name="Yamazoe A."/>
            <person name="Yamazaki S."/>
            <person name="Fujita N."/>
        </authorList>
    </citation>
    <scope>NUCLEOTIDE SEQUENCE [LARGE SCALE GENOMIC DNA]</scope>
    <source>
        <strain evidence="9 10">NBRC 100340</strain>
    </source>
</reference>
<keyword evidence="4" id="KW-0653">Protein transport</keyword>
<dbReference type="Gene3D" id="1.20.5.3310">
    <property type="match status" value="1"/>
</dbReference>
<keyword evidence="10" id="KW-1185">Reference proteome</keyword>
<dbReference type="GO" id="GO:0015031">
    <property type="term" value="P:protein transport"/>
    <property type="evidence" value="ECO:0007669"/>
    <property type="project" value="UniProtKB-KW"/>
</dbReference>
<comment type="subcellular location">
    <subcellularLocation>
        <location evidence="1">Membrane</location>
        <topology evidence="1">Single-pass membrane protein</topology>
    </subcellularLocation>
</comment>
<dbReference type="PRINTS" id="PR01506">
    <property type="entry name" value="TATBPROTEIN"/>
</dbReference>
<organism evidence="9 10">
    <name type="scientific">Kineosphaera limosa NBRC 100340</name>
    <dbReference type="NCBI Taxonomy" id="1184609"/>
    <lineage>
        <taxon>Bacteria</taxon>
        <taxon>Bacillati</taxon>
        <taxon>Actinomycetota</taxon>
        <taxon>Actinomycetes</taxon>
        <taxon>Micrococcales</taxon>
        <taxon>Dermatophilaceae</taxon>
        <taxon>Kineosphaera</taxon>
    </lineage>
</organism>
<keyword evidence="6" id="KW-0811">Translocation</keyword>
<name>K6W9X9_9MICO</name>
<evidence type="ECO:0000313" key="10">
    <source>
        <dbReference type="Proteomes" id="UP000008366"/>
    </source>
</evidence>
<keyword evidence="7" id="KW-0472">Membrane</keyword>
<accession>K6W9X9</accession>
<comment type="caution">
    <text evidence="9">The sequence shown here is derived from an EMBL/GenBank/DDBJ whole genome shotgun (WGS) entry which is preliminary data.</text>
</comment>
<dbReference type="GO" id="GO:0016020">
    <property type="term" value="C:membrane"/>
    <property type="evidence" value="ECO:0007669"/>
    <property type="project" value="UniProtKB-ARBA"/>
</dbReference>
<evidence type="ECO:0000313" key="9">
    <source>
        <dbReference type="EMBL" id="GAB96010.1"/>
    </source>
</evidence>
<sequence>MFGINGWELVILVVVALLVIGPERLPEYVAKLRQTIRDLKRLADGARTQLRDQMGPEFDNVDWTAYDIRQYDPRRIVREAITDAWNEDTGATDADAKEPQDRVPGAGAQGVSGVSGTDTTAGAGESTPARRMTPDYTAVHDPSRPVPFDDDAT</sequence>
<keyword evidence="3" id="KW-0812">Transmembrane</keyword>
<evidence type="ECO:0000256" key="6">
    <source>
        <dbReference type="ARBA" id="ARBA00023010"/>
    </source>
</evidence>
<dbReference type="RefSeq" id="WP_006592542.1">
    <property type="nucleotide sequence ID" value="NZ_BAHD01000030.1"/>
</dbReference>
<evidence type="ECO:0000256" key="3">
    <source>
        <dbReference type="ARBA" id="ARBA00022692"/>
    </source>
</evidence>
<dbReference type="Pfam" id="PF02416">
    <property type="entry name" value="TatA_B_E"/>
    <property type="match status" value="1"/>
</dbReference>
<dbReference type="AlphaFoldDB" id="K6W9X9"/>
<dbReference type="STRING" id="1184609.KILIM_030_00530"/>
<evidence type="ECO:0000256" key="2">
    <source>
        <dbReference type="ARBA" id="ARBA00022448"/>
    </source>
</evidence>
<keyword evidence="2" id="KW-0813">Transport</keyword>